<dbReference type="GO" id="GO:0004601">
    <property type="term" value="F:peroxidase activity"/>
    <property type="evidence" value="ECO:0007669"/>
    <property type="project" value="UniProtKB-KW"/>
</dbReference>
<dbReference type="Proteomes" id="UP001516400">
    <property type="component" value="Unassembled WGS sequence"/>
</dbReference>
<accession>A0ABD2NEC5</accession>
<evidence type="ECO:0000256" key="7">
    <source>
        <dbReference type="ARBA" id="ARBA00023004"/>
    </source>
</evidence>
<dbReference type="PROSITE" id="PS50292">
    <property type="entry name" value="PEROXIDASE_3"/>
    <property type="match status" value="1"/>
</dbReference>
<dbReference type="Pfam" id="PF03098">
    <property type="entry name" value="An_peroxidase"/>
    <property type="match status" value="1"/>
</dbReference>
<keyword evidence="8" id="KW-0472">Membrane</keyword>
<keyword evidence="8" id="KW-1133">Transmembrane helix</keyword>
<reference evidence="9 10" key="1">
    <citation type="journal article" date="2021" name="BMC Biol.">
        <title>Horizontally acquired antibacterial genes associated with adaptive radiation of ladybird beetles.</title>
        <authorList>
            <person name="Li H.S."/>
            <person name="Tang X.F."/>
            <person name="Huang Y.H."/>
            <person name="Xu Z.Y."/>
            <person name="Chen M.L."/>
            <person name="Du X.Y."/>
            <person name="Qiu B.Y."/>
            <person name="Chen P.T."/>
            <person name="Zhang W."/>
            <person name="Slipinski A."/>
            <person name="Escalona H.E."/>
            <person name="Waterhouse R.M."/>
            <person name="Zwick A."/>
            <person name="Pang H."/>
        </authorList>
    </citation>
    <scope>NUCLEOTIDE SEQUENCE [LARGE SCALE GENOMIC DNA]</scope>
    <source>
        <strain evidence="9">SYSU2018</strain>
    </source>
</reference>
<dbReference type="PANTHER" id="PTHR11475:SF125">
    <property type="entry name" value="GH11385P"/>
    <property type="match status" value="1"/>
</dbReference>
<dbReference type="InterPro" id="IPR019791">
    <property type="entry name" value="Haem_peroxidase_animal"/>
</dbReference>
<keyword evidence="4" id="KW-0479">Metal-binding</keyword>
<proteinExistence type="predicted"/>
<protein>
    <recommendedName>
        <fullName evidence="11">Peroxidase</fullName>
    </recommendedName>
</protein>
<keyword evidence="4" id="KW-0349">Heme</keyword>
<evidence type="ECO:0000256" key="2">
    <source>
        <dbReference type="ARBA" id="ARBA00022525"/>
    </source>
</evidence>
<dbReference type="EMBL" id="JABFTP020000103">
    <property type="protein sequence ID" value="KAL3277116.1"/>
    <property type="molecule type" value="Genomic_DNA"/>
</dbReference>
<evidence type="ECO:0008006" key="11">
    <source>
        <dbReference type="Google" id="ProtNLM"/>
    </source>
</evidence>
<evidence type="ECO:0000256" key="8">
    <source>
        <dbReference type="SAM" id="Phobius"/>
    </source>
</evidence>
<evidence type="ECO:0000256" key="1">
    <source>
        <dbReference type="ARBA" id="ARBA00004613"/>
    </source>
</evidence>
<keyword evidence="5" id="KW-0732">Signal</keyword>
<organism evidence="9 10">
    <name type="scientific">Cryptolaemus montrouzieri</name>
    <dbReference type="NCBI Taxonomy" id="559131"/>
    <lineage>
        <taxon>Eukaryota</taxon>
        <taxon>Metazoa</taxon>
        <taxon>Ecdysozoa</taxon>
        <taxon>Arthropoda</taxon>
        <taxon>Hexapoda</taxon>
        <taxon>Insecta</taxon>
        <taxon>Pterygota</taxon>
        <taxon>Neoptera</taxon>
        <taxon>Endopterygota</taxon>
        <taxon>Coleoptera</taxon>
        <taxon>Polyphaga</taxon>
        <taxon>Cucujiformia</taxon>
        <taxon>Coccinelloidea</taxon>
        <taxon>Coccinellidae</taxon>
        <taxon>Scymninae</taxon>
        <taxon>Scymnini</taxon>
        <taxon>Cryptolaemus</taxon>
    </lineage>
</organism>
<keyword evidence="8" id="KW-0812">Transmembrane</keyword>
<dbReference type="SUPFAM" id="SSF48113">
    <property type="entry name" value="Heme-dependent peroxidases"/>
    <property type="match status" value="1"/>
</dbReference>
<gene>
    <name evidence="9" type="ORF">HHI36_012472</name>
</gene>
<evidence type="ECO:0000256" key="6">
    <source>
        <dbReference type="ARBA" id="ARBA00023002"/>
    </source>
</evidence>
<dbReference type="FunFam" id="1.10.640.10:FF:000003">
    <property type="entry name" value="chorion peroxidase"/>
    <property type="match status" value="1"/>
</dbReference>
<evidence type="ECO:0000256" key="3">
    <source>
        <dbReference type="ARBA" id="ARBA00022559"/>
    </source>
</evidence>
<dbReference type="PANTHER" id="PTHR11475">
    <property type="entry name" value="OXIDASE/PEROXIDASE"/>
    <property type="match status" value="1"/>
</dbReference>
<dbReference type="PRINTS" id="PR00457">
    <property type="entry name" value="ANPEROXIDASE"/>
</dbReference>
<dbReference type="InterPro" id="IPR037120">
    <property type="entry name" value="Haem_peroxidase_sf_animal"/>
</dbReference>
<evidence type="ECO:0000256" key="5">
    <source>
        <dbReference type="ARBA" id="ARBA00022729"/>
    </source>
</evidence>
<dbReference type="GO" id="GO:0022412">
    <property type="term" value="P:cellular process involved in reproduction in multicellular organism"/>
    <property type="evidence" value="ECO:0007669"/>
    <property type="project" value="UniProtKB-ARBA"/>
</dbReference>
<keyword evidence="7" id="KW-0408">Iron</keyword>
<dbReference type="AlphaFoldDB" id="A0ABD2NEC5"/>
<dbReference type="Gene3D" id="1.10.640.10">
    <property type="entry name" value="Haem peroxidase domain superfamily, animal type"/>
    <property type="match status" value="1"/>
</dbReference>
<evidence type="ECO:0000313" key="10">
    <source>
        <dbReference type="Proteomes" id="UP001516400"/>
    </source>
</evidence>
<dbReference type="GO" id="GO:0005576">
    <property type="term" value="C:extracellular region"/>
    <property type="evidence" value="ECO:0007669"/>
    <property type="project" value="UniProtKB-SubCell"/>
</dbReference>
<keyword evidence="6" id="KW-0560">Oxidoreductase</keyword>
<keyword evidence="2" id="KW-0964">Secreted</keyword>
<evidence type="ECO:0000313" key="9">
    <source>
        <dbReference type="EMBL" id="KAL3277116.1"/>
    </source>
</evidence>
<evidence type="ECO:0000256" key="4">
    <source>
        <dbReference type="ARBA" id="ARBA00022617"/>
    </source>
</evidence>
<sequence>MCYPEKCINSVSTPKIYEEISPLLTRRDREFKMFRVSPYILIVVALYVAYTHGWSSDDEMKDTLETLKRSVISTFAKKKFTDQDFNRTITFAQDIYERMSTRETLLGYADIKVAKGTPSHRQYLENLPEPEALELMKDSLVAVAATAQIVYEFCDANKINHEDCSNTLKYFKLWNTPLSKICKKLNQKCTREEIHSKYRSFDGSCNNVDDEDKGKSFTVYGRLLNPNYIDGIREPRRSVTKESMVSPRTVSANLYLDHTVDKKRSLAALYWGQFIEHDLSHTAMSEMVHTRAQIECCNPEGRINSPRYVHPFCFPIKVSSRDQYYATKDISCLSYVRSIPAVGPDCALGPMQQINQATHYLDASQIYGTTRTRLEKLRSMTKGQMVVSQAKNSSHLPLSKDSEQNCQTLNGKTSCFEAGDKRVNLNPHMTTLYTLWVREHNRIAAALATLNPNWDDETVFHETRRIVIAEIQHITYSEWIPTVLGIHIGGHYVPDEDPSVSNAFATAGIRAIQSIGSGKLSLSQEEKKHESISSKTTDKLLMDMTTQYITGKGLEYIGEINNKIYGYDILSIDIQRGRDHGLPTYNEYRKFCGLKKIDNFKNLDGVMLPKTVDSLQKIYKSEEDIDLIIGALSEKPQKGLFGPTLTCILANQFERTKKADRYFYESDEQPMPFSESQLDEIKKVTFARIICDNSDKVEKVQPRVFEAISDKNAPVSCDSEAIHKINLELWDNKRYLYT</sequence>
<comment type="caution">
    <text evidence="9">The sequence shown here is derived from an EMBL/GenBank/DDBJ whole genome shotgun (WGS) entry which is preliminary data.</text>
</comment>
<dbReference type="CDD" id="cd09823">
    <property type="entry name" value="peroxinectin_like"/>
    <property type="match status" value="1"/>
</dbReference>
<feature type="transmembrane region" description="Helical" evidence="8">
    <location>
        <begin position="36"/>
        <end position="54"/>
    </location>
</feature>
<dbReference type="InterPro" id="IPR010255">
    <property type="entry name" value="Haem_peroxidase_sf"/>
</dbReference>
<keyword evidence="10" id="KW-1185">Reference proteome</keyword>
<keyword evidence="3" id="KW-0575">Peroxidase</keyword>
<name>A0ABD2NEC5_9CUCU</name>
<comment type="subcellular location">
    <subcellularLocation>
        <location evidence="1">Secreted</location>
    </subcellularLocation>
</comment>